<comment type="subunit">
    <text evidence="3">Homotrimer.</text>
</comment>
<protein>
    <submittedName>
        <fullName evidence="6">2-dehydro-3-deoxyphosphogluconate aldolase/(4S)-4-hydroxy-2-oxoglutarate aldolase</fullName>
        <ecNumber evidence="6">4.1.2.14</ecNumber>
        <ecNumber evidence="6">4.1.3.42</ecNumber>
    </submittedName>
</protein>
<dbReference type="EC" id="4.1.2.14" evidence="6"/>
<keyword evidence="7" id="KW-1185">Reference proteome</keyword>
<evidence type="ECO:0000313" key="7">
    <source>
        <dbReference type="Proteomes" id="UP000541810"/>
    </source>
</evidence>
<evidence type="ECO:0000256" key="3">
    <source>
        <dbReference type="ARBA" id="ARBA00011233"/>
    </source>
</evidence>
<dbReference type="InterPro" id="IPR013785">
    <property type="entry name" value="Aldolase_TIM"/>
</dbReference>
<evidence type="ECO:0000256" key="4">
    <source>
        <dbReference type="ARBA" id="ARBA00023239"/>
    </source>
</evidence>
<evidence type="ECO:0000256" key="2">
    <source>
        <dbReference type="ARBA" id="ARBA00006906"/>
    </source>
</evidence>
<evidence type="ECO:0000256" key="5">
    <source>
        <dbReference type="ARBA" id="ARBA00023277"/>
    </source>
</evidence>
<reference evidence="6 7" key="1">
    <citation type="submission" date="2020-08" db="EMBL/GenBank/DDBJ databases">
        <title>Genomic Encyclopedia of Type Strains, Phase IV (KMG-IV): sequencing the most valuable type-strain genomes for metagenomic binning, comparative biology and taxonomic classification.</title>
        <authorList>
            <person name="Goeker M."/>
        </authorList>
    </citation>
    <scope>NUCLEOTIDE SEQUENCE [LARGE SCALE GENOMIC DNA]</scope>
    <source>
        <strain evidence="6 7">DSM 103725</strain>
    </source>
</reference>
<dbReference type="Pfam" id="PF01081">
    <property type="entry name" value="Aldolase"/>
    <property type="match status" value="1"/>
</dbReference>
<dbReference type="RefSeq" id="WP_184676228.1">
    <property type="nucleotide sequence ID" value="NZ_JACHGY010000001.1"/>
</dbReference>
<dbReference type="CDD" id="cd00452">
    <property type="entry name" value="KDPG_aldolase"/>
    <property type="match status" value="1"/>
</dbReference>
<evidence type="ECO:0000256" key="1">
    <source>
        <dbReference type="ARBA" id="ARBA00004761"/>
    </source>
</evidence>
<dbReference type="AlphaFoldDB" id="A0A7X0H3U8"/>
<dbReference type="EMBL" id="JACHGY010000001">
    <property type="protein sequence ID" value="MBB6428783.1"/>
    <property type="molecule type" value="Genomic_DNA"/>
</dbReference>
<evidence type="ECO:0000313" key="6">
    <source>
        <dbReference type="EMBL" id="MBB6428783.1"/>
    </source>
</evidence>
<keyword evidence="5" id="KW-0119">Carbohydrate metabolism</keyword>
<name>A0A7X0H3U8_9BACT</name>
<accession>A0A7X0H3U8</accession>
<gene>
    <name evidence="6" type="ORF">HNQ40_000589</name>
</gene>
<dbReference type="PANTHER" id="PTHR30246:SF1">
    <property type="entry name" value="2-DEHYDRO-3-DEOXY-6-PHOSPHOGALACTONATE ALDOLASE-RELATED"/>
    <property type="match status" value="1"/>
</dbReference>
<dbReference type="Proteomes" id="UP000541810">
    <property type="component" value="Unassembled WGS sequence"/>
</dbReference>
<sequence length="218" mass="22960">MSNTPSREELVKQIETVGLVAIIRANASSGLLETCKALADGGVTVAEITMTTPGALDAIATAHTQLGDQMLVGVGSVLNREIAKQAIEAGAQFVVSPIFKPEIIEEAHKHGKPCFCGAFTPTEVLQAFEAGSDVVKVFPANHNGPKFFKDILAPMPHLKLTPTGGVDLTTIPDWFAAGARCVGVGSALVKKDLIEKQDWAGLTDLAKQFVDAVAKVRS</sequence>
<proteinExistence type="inferred from homology"/>
<comment type="caution">
    <text evidence="6">The sequence shown here is derived from an EMBL/GenBank/DDBJ whole genome shotgun (WGS) entry which is preliminary data.</text>
</comment>
<organism evidence="6 7">
    <name type="scientific">Algisphaera agarilytica</name>
    <dbReference type="NCBI Taxonomy" id="1385975"/>
    <lineage>
        <taxon>Bacteria</taxon>
        <taxon>Pseudomonadati</taxon>
        <taxon>Planctomycetota</taxon>
        <taxon>Phycisphaerae</taxon>
        <taxon>Phycisphaerales</taxon>
        <taxon>Phycisphaeraceae</taxon>
        <taxon>Algisphaera</taxon>
    </lineage>
</organism>
<dbReference type="PANTHER" id="PTHR30246">
    <property type="entry name" value="2-KETO-3-DEOXY-6-PHOSPHOGLUCONATE ALDOLASE"/>
    <property type="match status" value="1"/>
</dbReference>
<comment type="pathway">
    <text evidence="1">Carbohydrate acid metabolism.</text>
</comment>
<dbReference type="SUPFAM" id="SSF51569">
    <property type="entry name" value="Aldolase"/>
    <property type="match status" value="1"/>
</dbReference>
<dbReference type="GO" id="GO:0106009">
    <property type="term" value="F:(4S)-4-hydroxy-2-oxoglutarate aldolase activity"/>
    <property type="evidence" value="ECO:0007669"/>
    <property type="project" value="UniProtKB-EC"/>
</dbReference>
<dbReference type="InterPro" id="IPR000887">
    <property type="entry name" value="Aldlse_KDPG_KHG"/>
</dbReference>
<dbReference type="EC" id="4.1.3.42" evidence="6"/>
<dbReference type="GO" id="GO:0008675">
    <property type="term" value="F:2-dehydro-3-deoxy-phosphogluconate aldolase activity"/>
    <property type="evidence" value="ECO:0007669"/>
    <property type="project" value="UniProtKB-EC"/>
</dbReference>
<keyword evidence="4 6" id="KW-0456">Lyase</keyword>
<dbReference type="Gene3D" id="3.20.20.70">
    <property type="entry name" value="Aldolase class I"/>
    <property type="match status" value="1"/>
</dbReference>
<dbReference type="NCBIfam" id="TIGR01182">
    <property type="entry name" value="eda"/>
    <property type="match status" value="1"/>
</dbReference>
<comment type="similarity">
    <text evidence="2">Belongs to the KHG/KDPG aldolase family.</text>
</comment>